<evidence type="ECO:0000256" key="1">
    <source>
        <dbReference type="SAM" id="MobiDB-lite"/>
    </source>
</evidence>
<dbReference type="AlphaFoldDB" id="A0AAD8UAR8"/>
<feature type="region of interest" description="Disordered" evidence="1">
    <location>
        <begin position="185"/>
        <end position="242"/>
    </location>
</feature>
<comment type="caution">
    <text evidence="2">The sequence shown here is derived from an EMBL/GenBank/DDBJ whole genome shotgun (WGS) entry which is preliminary data.</text>
</comment>
<feature type="compositionally biased region" description="Basic and acidic residues" evidence="1">
    <location>
        <begin position="205"/>
        <end position="217"/>
    </location>
</feature>
<feature type="region of interest" description="Disordered" evidence="1">
    <location>
        <begin position="1"/>
        <end position="23"/>
    </location>
</feature>
<dbReference type="GeneID" id="85384962"/>
<dbReference type="Proteomes" id="UP001244207">
    <property type="component" value="Unassembled WGS sequence"/>
</dbReference>
<dbReference type="EMBL" id="JAHMHS010000153">
    <property type="protein sequence ID" value="KAK1711939.1"/>
    <property type="molecule type" value="Genomic_DNA"/>
</dbReference>
<reference evidence="2" key="1">
    <citation type="submission" date="2021-12" db="EMBL/GenBank/DDBJ databases">
        <title>Comparative genomics, transcriptomics and evolutionary studies reveal genomic signatures of adaptation to plant cell wall in hemibiotrophic fungi.</title>
        <authorList>
            <consortium name="DOE Joint Genome Institute"/>
            <person name="Baroncelli R."/>
            <person name="Diaz J.F."/>
            <person name="Benocci T."/>
            <person name="Peng M."/>
            <person name="Battaglia E."/>
            <person name="Haridas S."/>
            <person name="Andreopoulos W."/>
            <person name="Labutti K."/>
            <person name="Pangilinan J."/>
            <person name="Floch G.L."/>
            <person name="Makela M.R."/>
            <person name="Henrissat B."/>
            <person name="Grigoriev I.V."/>
            <person name="Crouch J.A."/>
            <person name="De Vries R.P."/>
            <person name="Sukno S.A."/>
            <person name="Thon M.R."/>
        </authorList>
    </citation>
    <scope>NUCLEOTIDE SEQUENCE</scope>
    <source>
        <strain evidence="2">CBS 112980</strain>
    </source>
</reference>
<accession>A0AAD8UAR8</accession>
<sequence length="319" mass="34824">MRKIAQTPSLPAPSPPKSSREDLPCISQLSDAYKVQTELLKHQDVKRGEAAWLSPKSLAEHLRLCSNLIFPSHAKNSTNHQLPTLISQDKALDPVKPRSLISAFSGAVADSEPVTALGAKSPSRALEKLQKESNNYAPAPAPRRKTFKTSHHQGYGTDTYTAPRCKVTSAAISLLLVTSQRSTAQPHPAYDSFLPLDKSQPAKCRQRERERERETNIKQKLASTLLTKGPSVSADESDPNSADTSQQLLCVCLANLEEEKRRQALSCGSPGTTIFPYIPSAPLLQIRGLASLVLPVVSIFLVSSLRVDSPHSTYNRSTK</sequence>
<name>A0AAD8UAR8_GLOAC</name>
<evidence type="ECO:0000313" key="3">
    <source>
        <dbReference type="Proteomes" id="UP001244207"/>
    </source>
</evidence>
<keyword evidence="3" id="KW-1185">Reference proteome</keyword>
<proteinExistence type="predicted"/>
<protein>
    <submittedName>
        <fullName evidence="2">Uncharacterized protein</fullName>
    </submittedName>
</protein>
<dbReference type="RefSeq" id="XP_060359263.1">
    <property type="nucleotide sequence ID" value="XM_060501062.1"/>
</dbReference>
<gene>
    <name evidence="2" type="ORF">BDZ83DRAFT_107485</name>
</gene>
<feature type="region of interest" description="Disordered" evidence="1">
    <location>
        <begin position="131"/>
        <end position="160"/>
    </location>
</feature>
<evidence type="ECO:0000313" key="2">
    <source>
        <dbReference type="EMBL" id="KAK1711939.1"/>
    </source>
</evidence>
<organism evidence="2 3">
    <name type="scientific">Glomerella acutata</name>
    <name type="common">Colletotrichum acutatum</name>
    <dbReference type="NCBI Taxonomy" id="27357"/>
    <lineage>
        <taxon>Eukaryota</taxon>
        <taxon>Fungi</taxon>
        <taxon>Dikarya</taxon>
        <taxon>Ascomycota</taxon>
        <taxon>Pezizomycotina</taxon>
        <taxon>Sordariomycetes</taxon>
        <taxon>Hypocreomycetidae</taxon>
        <taxon>Glomerellales</taxon>
        <taxon>Glomerellaceae</taxon>
        <taxon>Colletotrichum</taxon>
        <taxon>Colletotrichum acutatum species complex</taxon>
    </lineage>
</organism>
<feature type="compositionally biased region" description="Basic residues" evidence="1">
    <location>
        <begin position="142"/>
        <end position="151"/>
    </location>
</feature>